<evidence type="ECO:0000256" key="4">
    <source>
        <dbReference type="ARBA" id="ARBA00022801"/>
    </source>
</evidence>
<dbReference type="Pfam" id="PF01088">
    <property type="entry name" value="Peptidase_C12"/>
    <property type="match status" value="1"/>
</dbReference>
<dbReference type="EC" id="3.4.19.12" evidence="7"/>
<evidence type="ECO:0000256" key="1">
    <source>
        <dbReference type="ARBA" id="ARBA00000707"/>
    </source>
</evidence>
<dbReference type="GO" id="GO:0016579">
    <property type="term" value="P:protein deubiquitination"/>
    <property type="evidence" value="ECO:0007669"/>
    <property type="project" value="TreeGrafter"/>
</dbReference>
<dbReference type="CDD" id="cd09616">
    <property type="entry name" value="Peptidase_C12_UCH_L1_L3"/>
    <property type="match status" value="1"/>
</dbReference>
<evidence type="ECO:0000259" key="8">
    <source>
        <dbReference type="PROSITE" id="PS52048"/>
    </source>
</evidence>
<dbReference type="EMBL" id="ML994611">
    <property type="protein sequence ID" value="KAF2194507.1"/>
    <property type="molecule type" value="Genomic_DNA"/>
</dbReference>
<evidence type="ECO:0000313" key="10">
    <source>
        <dbReference type="Proteomes" id="UP000800200"/>
    </source>
</evidence>
<evidence type="ECO:0000313" key="9">
    <source>
        <dbReference type="EMBL" id="KAF2194507.1"/>
    </source>
</evidence>
<dbReference type="GO" id="GO:0004843">
    <property type="term" value="F:cysteine-type deubiquitinase activity"/>
    <property type="evidence" value="ECO:0007669"/>
    <property type="project" value="UniProtKB-EC"/>
</dbReference>
<dbReference type="PANTHER" id="PTHR10589">
    <property type="entry name" value="UBIQUITIN CARBOXYL-TERMINAL HYDROLASE"/>
    <property type="match status" value="1"/>
</dbReference>
<proteinExistence type="inferred from homology"/>
<evidence type="ECO:0000256" key="5">
    <source>
        <dbReference type="ARBA" id="ARBA00022807"/>
    </source>
</evidence>
<feature type="domain" description="UCH catalytic" evidence="8">
    <location>
        <begin position="6"/>
        <end position="240"/>
    </location>
</feature>
<dbReference type="OrthoDB" id="427186at2759"/>
<keyword evidence="5 7" id="KW-0788">Thiol protease</keyword>
<keyword evidence="10" id="KW-1185">Reference proteome</keyword>
<dbReference type="InterPro" id="IPR038765">
    <property type="entry name" value="Papain-like_cys_pep_sf"/>
</dbReference>
<keyword evidence="2 7" id="KW-0645">Protease</keyword>
<evidence type="ECO:0000256" key="6">
    <source>
        <dbReference type="PROSITE-ProRule" id="PRU01393"/>
    </source>
</evidence>
<dbReference type="SUPFAM" id="SSF54001">
    <property type="entry name" value="Cysteine proteinases"/>
    <property type="match status" value="1"/>
</dbReference>
<dbReference type="Gene3D" id="3.40.532.10">
    <property type="entry name" value="Peptidase C12, ubiquitin carboxyl-terminal hydrolase"/>
    <property type="match status" value="1"/>
</dbReference>
<dbReference type="GO" id="GO:0005737">
    <property type="term" value="C:cytoplasm"/>
    <property type="evidence" value="ECO:0007669"/>
    <property type="project" value="TreeGrafter"/>
</dbReference>
<name>A0A6A6EQP3_9PEZI</name>
<dbReference type="InterPro" id="IPR001578">
    <property type="entry name" value="Peptidase_C12_UCH"/>
</dbReference>
<comment type="caution">
    <text evidence="6">Lacks conserved residue(s) required for the propagation of feature annotation.</text>
</comment>
<dbReference type="FunFam" id="3.40.532.10:FF:000008">
    <property type="entry name" value="Ubiquitin carboxyl-terminal hydrolase"/>
    <property type="match status" value="1"/>
</dbReference>
<organism evidence="9 10">
    <name type="scientific">Zopfia rhizophila CBS 207.26</name>
    <dbReference type="NCBI Taxonomy" id="1314779"/>
    <lineage>
        <taxon>Eukaryota</taxon>
        <taxon>Fungi</taxon>
        <taxon>Dikarya</taxon>
        <taxon>Ascomycota</taxon>
        <taxon>Pezizomycotina</taxon>
        <taxon>Dothideomycetes</taxon>
        <taxon>Dothideomycetes incertae sedis</taxon>
        <taxon>Zopfiaceae</taxon>
        <taxon>Zopfia</taxon>
    </lineage>
</organism>
<accession>A0A6A6EQP3</accession>
<comment type="catalytic activity">
    <reaction evidence="1 7">
        <text>Thiol-dependent hydrolysis of ester, thioester, amide, peptide and isopeptide bonds formed by the C-terminal Gly of ubiquitin (a 76-residue protein attached to proteins as an intracellular targeting signal).</text>
        <dbReference type="EC" id="3.4.19.12"/>
    </reaction>
</comment>
<evidence type="ECO:0000256" key="2">
    <source>
        <dbReference type="ARBA" id="ARBA00022670"/>
    </source>
</evidence>
<evidence type="ECO:0000256" key="7">
    <source>
        <dbReference type="RuleBase" id="RU361215"/>
    </source>
</evidence>
<dbReference type="GO" id="GO:0006511">
    <property type="term" value="P:ubiquitin-dependent protein catabolic process"/>
    <property type="evidence" value="ECO:0007669"/>
    <property type="project" value="UniProtKB-UniRule"/>
</dbReference>
<reference evidence="9" key="1">
    <citation type="journal article" date="2020" name="Stud. Mycol.">
        <title>101 Dothideomycetes genomes: a test case for predicting lifestyles and emergence of pathogens.</title>
        <authorList>
            <person name="Haridas S."/>
            <person name="Albert R."/>
            <person name="Binder M."/>
            <person name="Bloem J."/>
            <person name="Labutti K."/>
            <person name="Salamov A."/>
            <person name="Andreopoulos B."/>
            <person name="Baker S."/>
            <person name="Barry K."/>
            <person name="Bills G."/>
            <person name="Bluhm B."/>
            <person name="Cannon C."/>
            <person name="Castanera R."/>
            <person name="Culley D."/>
            <person name="Daum C."/>
            <person name="Ezra D."/>
            <person name="Gonzalez J."/>
            <person name="Henrissat B."/>
            <person name="Kuo A."/>
            <person name="Liang C."/>
            <person name="Lipzen A."/>
            <person name="Lutzoni F."/>
            <person name="Magnuson J."/>
            <person name="Mondo S."/>
            <person name="Nolan M."/>
            <person name="Ohm R."/>
            <person name="Pangilinan J."/>
            <person name="Park H.-J."/>
            <person name="Ramirez L."/>
            <person name="Alfaro M."/>
            <person name="Sun H."/>
            <person name="Tritt A."/>
            <person name="Yoshinaga Y."/>
            <person name="Zwiers L.-H."/>
            <person name="Turgeon B."/>
            <person name="Goodwin S."/>
            <person name="Spatafora J."/>
            <person name="Crous P."/>
            <person name="Grigoriev I."/>
        </authorList>
    </citation>
    <scope>NUCLEOTIDE SEQUENCE</scope>
    <source>
        <strain evidence="9">CBS 207.26</strain>
    </source>
</reference>
<keyword evidence="3 7" id="KW-0833">Ubl conjugation pathway</keyword>
<protein>
    <recommendedName>
        <fullName evidence="7">Ubiquitin carboxyl-terminal hydrolase</fullName>
        <ecNumber evidence="7">3.4.19.12</ecNumber>
    </recommendedName>
</protein>
<dbReference type="Proteomes" id="UP000800200">
    <property type="component" value="Unassembled WGS sequence"/>
</dbReference>
<evidence type="ECO:0000256" key="3">
    <source>
        <dbReference type="ARBA" id="ARBA00022786"/>
    </source>
</evidence>
<comment type="similarity">
    <text evidence="6 7">Belongs to the peptidase C12 family.</text>
</comment>
<dbReference type="PROSITE" id="PS52048">
    <property type="entry name" value="UCH_DOMAIN"/>
    <property type="match status" value="1"/>
</dbReference>
<dbReference type="AlphaFoldDB" id="A0A6A6EQP3"/>
<keyword evidence="4 7" id="KW-0378">Hydrolase</keyword>
<dbReference type="PRINTS" id="PR00707">
    <property type="entry name" value="UBCTHYDRLASE"/>
</dbReference>
<gene>
    <name evidence="9" type="ORF">K469DRAFT_705968</name>
</gene>
<sequence>MAPKKTFTILENNPAVVTHLAHKLGLSPHLAFHDIYSFTDPDLLAFIPRPALAILVIIPMTPTWYEARQAEDENKGEYEGFGEEEPVIWFKQTIADACGSIGLIHCLLNGAAKDVTPGSTLDQIRQAALPKKMMERAKVLEDSDALEQAHQEAAKMGDSEVPSLEEQKKSSGHFVAFIKGKDGHLYELEGSRKGPLDRGELREDEDVLSERAVERGLGRLMRIEAEKGGNLRFSAIALAESLE</sequence>
<dbReference type="PANTHER" id="PTHR10589:SF41">
    <property type="entry name" value="UBIQUITIN CARBOXYL-TERMINAL HYDROLASE"/>
    <property type="match status" value="1"/>
</dbReference>
<dbReference type="InterPro" id="IPR036959">
    <property type="entry name" value="Peptidase_C12_UCH_sf"/>
</dbReference>